<dbReference type="CDD" id="cd02603">
    <property type="entry name" value="HAD_sEH-N_like"/>
    <property type="match status" value="1"/>
</dbReference>
<accession>A0AAJ5X4R6</accession>
<gene>
    <name evidence="1" type="ORF">P0Y56_12310</name>
</gene>
<dbReference type="InterPro" id="IPR006439">
    <property type="entry name" value="HAD-SF_hydro_IA"/>
</dbReference>
<dbReference type="SFLD" id="SFLDG01129">
    <property type="entry name" value="C1.5:_HAD__Beta-PGM__Phosphata"/>
    <property type="match status" value="1"/>
</dbReference>
<dbReference type="AlphaFoldDB" id="A0AAJ5X4R6"/>
<sequence length="202" mass="22620">MPEVSAVVFDVGRVIVQWDMRRLLRKVIADPDELEFVAREVVTEQWHFRHDAGEELAALVAERKAQFPEHAAAIDAYATRFNETIPGLVPGTPALVDRLARRGVPLYAITNFAAPFWDAYRPTEPLFRHFRDVVVSGAEKIAKPDPAIYHLAERRFGHAAEAMLFIDDNPANIEAAAALGWQVHLFTDAERLEADLAARGLI</sequence>
<evidence type="ECO:0000313" key="1">
    <source>
        <dbReference type="EMBL" id="WEK45807.1"/>
    </source>
</evidence>
<dbReference type="PANTHER" id="PTHR43611">
    <property type="entry name" value="ALPHA-D-GLUCOSE 1-PHOSPHATE PHOSPHATASE"/>
    <property type="match status" value="1"/>
</dbReference>
<reference evidence="1" key="1">
    <citation type="submission" date="2023-03" db="EMBL/GenBank/DDBJ databases">
        <title>Andean soil-derived lignocellulolytic bacterial consortium as a source of novel taxa and putative plastic-active enzymes.</title>
        <authorList>
            <person name="Diaz-Garcia L."/>
            <person name="Chuvochina M."/>
            <person name="Feuerriegel G."/>
            <person name="Bunk B."/>
            <person name="Sproer C."/>
            <person name="Streit W.R."/>
            <person name="Rodriguez L.M."/>
            <person name="Overmann J."/>
            <person name="Jimenez D.J."/>
        </authorList>
    </citation>
    <scope>NUCLEOTIDE SEQUENCE</scope>
    <source>
        <strain evidence="1">MAG 26</strain>
    </source>
</reference>
<organism evidence="1 2">
    <name type="scientific">Candidatus Andeanibacterium colombiense</name>
    <dbReference type="NCBI Taxonomy" id="3121345"/>
    <lineage>
        <taxon>Bacteria</taxon>
        <taxon>Pseudomonadati</taxon>
        <taxon>Pseudomonadota</taxon>
        <taxon>Alphaproteobacteria</taxon>
        <taxon>Sphingomonadales</taxon>
        <taxon>Sphingomonadaceae</taxon>
        <taxon>Candidatus Andeanibacterium</taxon>
    </lineage>
</organism>
<protein>
    <submittedName>
        <fullName evidence="1">HAD family phosphatase</fullName>
    </submittedName>
</protein>
<dbReference type="Gene3D" id="3.40.50.1000">
    <property type="entry name" value="HAD superfamily/HAD-like"/>
    <property type="match status" value="1"/>
</dbReference>
<dbReference type="SFLD" id="SFLDS00003">
    <property type="entry name" value="Haloacid_Dehalogenase"/>
    <property type="match status" value="1"/>
</dbReference>
<dbReference type="PRINTS" id="PR00413">
    <property type="entry name" value="HADHALOGNASE"/>
</dbReference>
<dbReference type="NCBIfam" id="TIGR01509">
    <property type="entry name" value="HAD-SF-IA-v3"/>
    <property type="match status" value="1"/>
</dbReference>
<evidence type="ECO:0000313" key="2">
    <source>
        <dbReference type="Proteomes" id="UP001218362"/>
    </source>
</evidence>
<dbReference type="KEGG" id="acob:P0Y56_12310"/>
<dbReference type="Pfam" id="PF00702">
    <property type="entry name" value="Hydrolase"/>
    <property type="match status" value="1"/>
</dbReference>
<dbReference type="Proteomes" id="UP001218362">
    <property type="component" value="Chromosome"/>
</dbReference>
<dbReference type="InterPro" id="IPR036412">
    <property type="entry name" value="HAD-like_sf"/>
</dbReference>
<name>A0AAJ5X4R6_9SPHN</name>
<dbReference type="PANTHER" id="PTHR43611:SF3">
    <property type="entry name" value="FLAVIN MONONUCLEOTIDE HYDROLASE 1, CHLOROPLATIC"/>
    <property type="match status" value="1"/>
</dbReference>
<proteinExistence type="predicted"/>
<dbReference type="InterPro" id="IPR023214">
    <property type="entry name" value="HAD_sf"/>
</dbReference>
<dbReference type="SUPFAM" id="SSF56784">
    <property type="entry name" value="HAD-like"/>
    <property type="match status" value="1"/>
</dbReference>
<dbReference type="EMBL" id="CP119316">
    <property type="protein sequence ID" value="WEK45807.1"/>
    <property type="molecule type" value="Genomic_DNA"/>
</dbReference>